<dbReference type="InterPro" id="IPR050428">
    <property type="entry name" value="TCS_sensor_his_kinase"/>
</dbReference>
<dbReference type="PROSITE" id="PS50109">
    <property type="entry name" value="HIS_KIN"/>
    <property type="match status" value="1"/>
</dbReference>
<dbReference type="InterPro" id="IPR036890">
    <property type="entry name" value="HATPase_C_sf"/>
</dbReference>
<feature type="domain" description="Histidine kinase" evidence="11">
    <location>
        <begin position="172"/>
        <end position="351"/>
    </location>
</feature>
<dbReference type="Gene3D" id="6.10.340.10">
    <property type="match status" value="1"/>
</dbReference>
<evidence type="ECO:0000256" key="9">
    <source>
        <dbReference type="ARBA" id="ARBA00023012"/>
    </source>
</evidence>
<evidence type="ECO:0000259" key="12">
    <source>
        <dbReference type="PROSITE" id="PS50885"/>
    </source>
</evidence>
<dbReference type="SMART" id="SM00388">
    <property type="entry name" value="HisKA"/>
    <property type="match status" value="1"/>
</dbReference>
<dbReference type="Gene3D" id="1.10.287.130">
    <property type="match status" value="1"/>
</dbReference>
<gene>
    <name evidence="13" type="ORF">ATY41_00900</name>
</gene>
<evidence type="ECO:0000256" key="3">
    <source>
        <dbReference type="ARBA" id="ARBA00012438"/>
    </source>
</evidence>
<proteinExistence type="predicted"/>
<evidence type="ECO:0000256" key="4">
    <source>
        <dbReference type="ARBA" id="ARBA00022553"/>
    </source>
</evidence>
<keyword evidence="9" id="KW-0902">Two-component regulatory system</keyword>
<feature type="domain" description="HAMP" evidence="12">
    <location>
        <begin position="111"/>
        <end position="164"/>
    </location>
</feature>
<dbReference type="InterPro" id="IPR003661">
    <property type="entry name" value="HisK_dim/P_dom"/>
</dbReference>
<accession>A0A1E2SNE6</accession>
<dbReference type="PANTHER" id="PTHR45436:SF5">
    <property type="entry name" value="SENSOR HISTIDINE KINASE TRCS"/>
    <property type="match status" value="1"/>
</dbReference>
<dbReference type="InterPro" id="IPR005467">
    <property type="entry name" value="His_kinase_dom"/>
</dbReference>
<keyword evidence="5" id="KW-0808">Transferase</keyword>
<dbReference type="RefSeq" id="WP_050737898.1">
    <property type="nucleotide sequence ID" value="NZ_LNZG01000001.1"/>
</dbReference>
<dbReference type="InterPro" id="IPR036097">
    <property type="entry name" value="HisK_dim/P_sf"/>
</dbReference>
<dbReference type="AlphaFoldDB" id="A0A1E2SNE6"/>
<keyword evidence="4" id="KW-0597">Phosphoprotein</keyword>
<dbReference type="PANTHER" id="PTHR45436">
    <property type="entry name" value="SENSOR HISTIDINE KINASE YKOH"/>
    <property type="match status" value="1"/>
</dbReference>
<keyword evidence="10" id="KW-0472">Membrane</keyword>
<dbReference type="GO" id="GO:0000155">
    <property type="term" value="F:phosphorelay sensor kinase activity"/>
    <property type="evidence" value="ECO:0007669"/>
    <property type="project" value="InterPro"/>
</dbReference>
<dbReference type="Gene3D" id="3.30.565.10">
    <property type="entry name" value="Histidine kinase-like ATPase, C-terminal domain"/>
    <property type="match status" value="1"/>
</dbReference>
<dbReference type="Pfam" id="PF00512">
    <property type="entry name" value="HisKA"/>
    <property type="match status" value="1"/>
</dbReference>
<comment type="caution">
    <text evidence="13">The sequence shown here is derived from an EMBL/GenBank/DDBJ whole genome shotgun (WGS) entry which is preliminary data.</text>
</comment>
<dbReference type="PROSITE" id="PS50885">
    <property type="entry name" value="HAMP"/>
    <property type="match status" value="1"/>
</dbReference>
<dbReference type="EMBL" id="LNZG01000001">
    <property type="protein sequence ID" value="ODA91283.1"/>
    <property type="molecule type" value="Genomic_DNA"/>
</dbReference>
<evidence type="ECO:0000256" key="8">
    <source>
        <dbReference type="ARBA" id="ARBA00022989"/>
    </source>
</evidence>
<dbReference type="InterPro" id="IPR003660">
    <property type="entry name" value="HAMP_dom"/>
</dbReference>
<dbReference type="CDD" id="cd00082">
    <property type="entry name" value="HisKA"/>
    <property type="match status" value="1"/>
</dbReference>
<keyword evidence="8 10" id="KW-1133">Transmembrane helix</keyword>
<dbReference type="InterPro" id="IPR003594">
    <property type="entry name" value="HATPase_dom"/>
</dbReference>
<reference evidence="13 14" key="1">
    <citation type="submission" date="2015-11" db="EMBL/GenBank/DDBJ databases">
        <authorList>
            <person name="Zhang Y."/>
            <person name="Guo Z."/>
        </authorList>
    </citation>
    <scope>NUCLEOTIDE SEQUENCE [LARGE SCALE GENOMIC DNA]</scope>
    <source>
        <strain evidence="14">gdw1</strain>
    </source>
</reference>
<evidence type="ECO:0000313" key="13">
    <source>
        <dbReference type="EMBL" id="ODA91283.1"/>
    </source>
</evidence>
<evidence type="ECO:0000256" key="5">
    <source>
        <dbReference type="ARBA" id="ARBA00022679"/>
    </source>
</evidence>
<name>A0A1E2SNE6_LEIXY</name>
<evidence type="ECO:0000256" key="10">
    <source>
        <dbReference type="SAM" id="Phobius"/>
    </source>
</evidence>
<protein>
    <recommendedName>
        <fullName evidence="3">histidine kinase</fullName>
        <ecNumber evidence="3">2.7.13.3</ecNumber>
    </recommendedName>
</protein>
<keyword evidence="6 10" id="KW-0812">Transmembrane</keyword>
<dbReference type="Pfam" id="PF00672">
    <property type="entry name" value="HAMP"/>
    <property type="match status" value="1"/>
</dbReference>
<dbReference type="GO" id="GO:0005886">
    <property type="term" value="C:plasma membrane"/>
    <property type="evidence" value="ECO:0007669"/>
    <property type="project" value="UniProtKB-SubCell"/>
</dbReference>
<evidence type="ECO:0000256" key="6">
    <source>
        <dbReference type="ARBA" id="ARBA00022692"/>
    </source>
</evidence>
<feature type="transmembrane region" description="Helical" evidence="10">
    <location>
        <begin position="87"/>
        <end position="110"/>
    </location>
</feature>
<sequence>MIGGFRVRLAAAIALAFTALGAAFVAAEYAILSRVFDSSVALATTGEIEAFGAIGDVPGCAGEVDDGVVCSGDGAGRLLSETIGSGFLAWSLLILAGFVLVSAVAAWLIARGTARRLGEMAEAVGAVSERDLSRRLRLRGPRDEVRALADRIDSTLERLDAAFARQERFLGNASYELRTPLATGRAALEAPLTQGRLAPEVEPSVRRAIRSYLRMEEAVEGLLLVARVGELGDADVEAVPIAEVLARTAGDIEGEARERGVRVREGVRPGLAVCGSAPAVDVAVRNILLNAVRHNIDGGFVRIDVERAAAGSAVAIRVENSGARYEAEEALRLLEPFNRGVASRKGGAKGILGSSGCCNIWSF</sequence>
<evidence type="ECO:0000256" key="1">
    <source>
        <dbReference type="ARBA" id="ARBA00000085"/>
    </source>
</evidence>
<dbReference type="SUPFAM" id="SSF47384">
    <property type="entry name" value="Homodimeric domain of signal transducing histidine kinase"/>
    <property type="match status" value="1"/>
</dbReference>
<dbReference type="Pfam" id="PF02518">
    <property type="entry name" value="HATPase_c"/>
    <property type="match status" value="1"/>
</dbReference>
<dbReference type="EC" id="2.7.13.3" evidence="3"/>
<organism evidence="13 14">
    <name type="scientific">Leifsonia xyli subsp. xyli</name>
    <dbReference type="NCBI Taxonomy" id="59736"/>
    <lineage>
        <taxon>Bacteria</taxon>
        <taxon>Bacillati</taxon>
        <taxon>Actinomycetota</taxon>
        <taxon>Actinomycetes</taxon>
        <taxon>Micrococcales</taxon>
        <taxon>Microbacteriaceae</taxon>
        <taxon>Leifsonia</taxon>
    </lineage>
</organism>
<evidence type="ECO:0000256" key="7">
    <source>
        <dbReference type="ARBA" id="ARBA00022777"/>
    </source>
</evidence>
<dbReference type="SUPFAM" id="SSF55874">
    <property type="entry name" value="ATPase domain of HSP90 chaperone/DNA topoisomerase II/histidine kinase"/>
    <property type="match status" value="1"/>
</dbReference>
<dbReference type="SMART" id="SM00304">
    <property type="entry name" value="HAMP"/>
    <property type="match status" value="1"/>
</dbReference>
<evidence type="ECO:0000313" key="14">
    <source>
        <dbReference type="Proteomes" id="UP000094426"/>
    </source>
</evidence>
<keyword evidence="7" id="KW-0418">Kinase</keyword>
<dbReference type="OrthoDB" id="9786919at2"/>
<evidence type="ECO:0000259" key="11">
    <source>
        <dbReference type="PROSITE" id="PS50109"/>
    </source>
</evidence>
<comment type="catalytic activity">
    <reaction evidence="1">
        <text>ATP + protein L-histidine = ADP + protein N-phospho-L-histidine.</text>
        <dbReference type="EC" id="2.7.13.3"/>
    </reaction>
</comment>
<comment type="subcellular location">
    <subcellularLocation>
        <location evidence="2">Cell membrane</location>
    </subcellularLocation>
</comment>
<dbReference type="Proteomes" id="UP000094426">
    <property type="component" value="Unassembled WGS sequence"/>
</dbReference>
<evidence type="ECO:0000256" key="2">
    <source>
        <dbReference type="ARBA" id="ARBA00004236"/>
    </source>
</evidence>